<sequence length="90" mass="10616">MFEDIRTDIRRLIAAYEAAKAESEELKTELQLCRDRIEDYRKQISELERQIDSLKLADALMVTSKDRREARERIDRMIRAIDKCISLIGS</sequence>
<dbReference type="Gene3D" id="1.10.287.1490">
    <property type="match status" value="1"/>
</dbReference>
<name>A0A9D9ECP4_9BACT</name>
<protein>
    <submittedName>
        <fullName evidence="2">Uncharacterized protein</fullName>
    </submittedName>
</protein>
<comment type="caution">
    <text evidence="2">The sequence shown here is derived from an EMBL/GenBank/DDBJ whole genome shotgun (WGS) entry which is preliminary data.</text>
</comment>
<reference evidence="2" key="2">
    <citation type="journal article" date="2021" name="PeerJ">
        <title>Extensive microbial diversity within the chicken gut microbiome revealed by metagenomics and culture.</title>
        <authorList>
            <person name="Gilroy R."/>
            <person name="Ravi A."/>
            <person name="Getino M."/>
            <person name="Pursley I."/>
            <person name="Horton D.L."/>
            <person name="Alikhan N.F."/>
            <person name="Baker D."/>
            <person name="Gharbi K."/>
            <person name="Hall N."/>
            <person name="Watson M."/>
            <person name="Adriaenssens E.M."/>
            <person name="Foster-Nyarko E."/>
            <person name="Jarju S."/>
            <person name="Secka A."/>
            <person name="Antonio M."/>
            <person name="Oren A."/>
            <person name="Chaudhuri R.R."/>
            <person name="La Ragione R."/>
            <person name="Hildebrand F."/>
            <person name="Pallen M.J."/>
        </authorList>
    </citation>
    <scope>NUCLEOTIDE SEQUENCE</scope>
    <source>
        <strain evidence="2">D5-748</strain>
    </source>
</reference>
<accession>A0A9D9ECP4</accession>
<dbReference type="AlphaFoldDB" id="A0A9D9ECP4"/>
<proteinExistence type="predicted"/>
<reference evidence="2" key="1">
    <citation type="submission" date="2020-10" db="EMBL/GenBank/DDBJ databases">
        <authorList>
            <person name="Gilroy R."/>
        </authorList>
    </citation>
    <scope>NUCLEOTIDE SEQUENCE</scope>
    <source>
        <strain evidence="2">D5-748</strain>
    </source>
</reference>
<feature type="coiled-coil region" evidence="1">
    <location>
        <begin position="2"/>
        <end position="57"/>
    </location>
</feature>
<dbReference type="SUPFAM" id="SSF46579">
    <property type="entry name" value="Prefoldin"/>
    <property type="match status" value="1"/>
</dbReference>
<organism evidence="2 3">
    <name type="scientific">Candidatus Cryptobacteroides merdavium</name>
    <dbReference type="NCBI Taxonomy" id="2840769"/>
    <lineage>
        <taxon>Bacteria</taxon>
        <taxon>Pseudomonadati</taxon>
        <taxon>Bacteroidota</taxon>
        <taxon>Bacteroidia</taxon>
        <taxon>Bacteroidales</taxon>
        <taxon>Candidatus Cryptobacteroides</taxon>
    </lineage>
</organism>
<dbReference type="Proteomes" id="UP000823619">
    <property type="component" value="Unassembled WGS sequence"/>
</dbReference>
<evidence type="ECO:0000256" key="1">
    <source>
        <dbReference type="SAM" id="Coils"/>
    </source>
</evidence>
<gene>
    <name evidence="2" type="ORF">IAC23_06495</name>
</gene>
<evidence type="ECO:0000313" key="3">
    <source>
        <dbReference type="Proteomes" id="UP000823619"/>
    </source>
</evidence>
<evidence type="ECO:0000313" key="2">
    <source>
        <dbReference type="EMBL" id="MBO8445324.1"/>
    </source>
</evidence>
<keyword evidence="1" id="KW-0175">Coiled coil</keyword>
<dbReference type="EMBL" id="JADIMO010000084">
    <property type="protein sequence ID" value="MBO8445324.1"/>
    <property type="molecule type" value="Genomic_DNA"/>
</dbReference>